<dbReference type="EMBL" id="LAZR01001640">
    <property type="protein sequence ID" value="KKN41569.1"/>
    <property type="molecule type" value="Genomic_DNA"/>
</dbReference>
<sequence>MNDKKKFYCRHCDEEITALQKKNYRGLCPECASLVDTKKTLKSSFLNGLIIVPLLAVVMWFMLNFAVIGVELITSGDFFSEWVNFYQTYDFLKEPFDILYHPIFFSLILSLFSFIIVARGIRLKKKPDYYIIFFIGWIITLIIYVFLVIVLFS</sequence>
<keyword evidence="1" id="KW-1133">Transmembrane helix</keyword>
<gene>
    <name evidence="2" type="ORF">LCGC14_0721930</name>
</gene>
<evidence type="ECO:0000256" key="1">
    <source>
        <dbReference type="SAM" id="Phobius"/>
    </source>
</evidence>
<reference evidence="2" key="1">
    <citation type="journal article" date="2015" name="Nature">
        <title>Complex archaea that bridge the gap between prokaryotes and eukaryotes.</title>
        <authorList>
            <person name="Spang A."/>
            <person name="Saw J.H."/>
            <person name="Jorgensen S.L."/>
            <person name="Zaremba-Niedzwiedzka K."/>
            <person name="Martijn J."/>
            <person name="Lind A.E."/>
            <person name="van Eijk R."/>
            <person name="Schleper C."/>
            <person name="Guy L."/>
            <person name="Ettema T.J."/>
        </authorList>
    </citation>
    <scope>NUCLEOTIDE SEQUENCE</scope>
</reference>
<accession>A0A0F9QGB0</accession>
<name>A0A0F9QGB0_9ZZZZ</name>
<organism evidence="2">
    <name type="scientific">marine sediment metagenome</name>
    <dbReference type="NCBI Taxonomy" id="412755"/>
    <lineage>
        <taxon>unclassified sequences</taxon>
        <taxon>metagenomes</taxon>
        <taxon>ecological metagenomes</taxon>
    </lineage>
</organism>
<keyword evidence="1" id="KW-0812">Transmembrane</keyword>
<evidence type="ECO:0000313" key="2">
    <source>
        <dbReference type="EMBL" id="KKN41569.1"/>
    </source>
</evidence>
<keyword evidence="1" id="KW-0472">Membrane</keyword>
<dbReference type="AlphaFoldDB" id="A0A0F9QGB0"/>
<comment type="caution">
    <text evidence="2">The sequence shown here is derived from an EMBL/GenBank/DDBJ whole genome shotgun (WGS) entry which is preliminary data.</text>
</comment>
<feature type="transmembrane region" description="Helical" evidence="1">
    <location>
        <begin position="98"/>
        <end position="117"/>
    </location>
</feature>
<feature type="transmembrane region" description="Helical" evidence="1">
    <location>
        <begin position="45"/>
        <end position="70"/>
    </location>
</feature>
<proteinExistence type="predicted"/>
<feature type="transmembrane region" description="Helical" evidence="1">
    <location>
        <begin position="129"/>
        <end position="152"/>
    </location>
</feature>
<protein>
    <submittedName>
        <fullName evidence="2">Uncharacterized protein</fullName>
    </submittedName>
</protein>